<accession>A0A0W0TKR4</accession>
<keyword evidence="2" id="KW-0012">Acyltransferase</keyword>
<organism evidence="2 3">
    <name type="scientific">Legionella erythra</name>
    <dbReference type="NCBI Taxonomy" id="448"/>
    <lineage>
        <taxon>Bacteria</taxon>
        <taxon>Pseudomonadati</taxon>
        <taxon>Pseudomonadota</taxon>
        <taxon>Gammaproteobacteria</taxon>
        <taxon>Legionellales</taxon>
        <taxon>Legionellaceae</taxon>
        <taxon>Legionella</taxon>
    </lineage>
</organism>
<sequence length="130" mass="14337">MINSMARVVLAILTLALLAACSHPVITPQSKPHYKACTLSCEQRARACNKVCRNNCAQCTAYNFQTAAKNFNHYFHESAVNGQIIKRDLNSYFDPLQCRKTTCNCRGDYVACVQSCGGVVKKRLQAAAVC</sequence>
<dbReference type="PATRIC" id="fig|448.7.peg.1941"/>
<dbReference type="PROSITE" id="PS51257">
    <property type="entry name" value="PROKAR_LIPOPROTEIN"/>
    <property type="match status" value="1"/>
</dbReference>
<comment type="caution">
    <text evidence="2">The sequence shown here is derived from an EMBL/GenBank/DDBJ whole genome shotgun (WGS) entry which is preliminary data.</text>
</comment>
<dbReference type="EMBL" id="LNYA01000030">
    <property type="protein sequence ID" value="KTC96061.1"/>
    <property type="molecule type" value="Genomic_DNA"/>
</dbReference>
<evidence type="ECO:0000256" key="1">
    <source>
        <dbReference type="SAM" id="SignalP"/>
    </source>
</evidence>
<reference evidence="2 3" key="1">
    <citation type="submission" date="2015-11" db="EMBL/GenBank/DDBJ databases">
        <title>Genomic analysis of 38 Legionella species identifies large and diverse effector repertoires.</title>
        <authorList>
            <person name="Burstein D."/>
            <person name="Amaro F."/>
            <person name="Zusman T."/>
            <person name="Lifshitz Z."/>
            <person name="Cohen O."/>
            <person name="Gilbert J.A."/>
            <person name="Pupko T."/>
            <person name="Shuman H.A."/>
            <person name="Segal G."/>
        </authorList>
    </citation>
    <scope>NUCLEOTIDE SEQUENCE [LARGE SCALE GENOMIC DNA]</scope>
    <source>
        <strain evidence="2 3">SE-32A-C8</strain>
    </source>
</reference>
<proteinExistence type="predicted"/>
<dbReference type="AlphaFoldDB" id="A0A0W0TKR4"/>
<gene>
    <name evidence="2" type="ORF">Lery_1853</name>
</gene>
<keyword evidence="3" id="KW-1185">Reference proteome</keyword>
<protein>
    <submittedName>
        <fullName evidence="2">Acyltransferase</fullName>
    </submittedName>
</protein>
<evidence type="ECO:0000313" key="3">
    <source>
        <dbReference type="Proteomes" id="UP000054773"/>
    </source>
</evidence>
<name>A0A0W0TKR4_LEGER</name>
<keyword evidence="2" id="KW-0808">Transferase</keyword>
<feature type="chain" id="PRO_5006913124" evidence="1">
    <location>
        <begin position="20"/>
        <end position="130"/>
    </location>
</feature>
<keyword evidence="1" id="KW-0732">Signal</keyword>
<evidence type="ECO:0000313" key="2">
    <source>
        <dbReference type="EMBL" id="KTC96061.1"/>
    </source>
</evidence>
<feature type="signal peptide" evidence="1">
    <location>
        <begin position="1"/>
        <end position="19"/>
    </location>
</feature>
<dbReference type="Proteomes" id="UP000054773">
    <property type="component" value="Unassembled WGS sequence"/>
</dbReference>
<dbReference type="GO" id="GO:0016746">
    <property type="term" value="F:acyltransferase activity"/>
    <property type="evidence" value="ECO:0007669"/>
    <property type="project" value="UniProtKB-KW"/>
</dbReference>
<dbReference type="STRING" id="448.Lery_1853"/>